<evidence type="ECO:0000313" key="2">
    <source>
        <dbReference type="EMBL" id="KRX35505.1"/>
    </source>
</evidence>
<dbReference type="Proteomes" id="UP000055048">
    <property type="component" value="Unassembled WGS sequence"/>
</dbReference>
<reference evidence="2 3" key="1">
    <citation type="submission" date="2015-01" db="EMBL/GenBank/DDBJ databases">
        <title>Evolution of Trichinella species and genotypes.</title>
        <authorList>
            <person name="Korhonen P.K."/>
            <person name="Edoardo P."/>
            <person name="Giuseppe L.R."/>
            <person name="Gasser R.B."/>
        </authorList>
    </citation>
    <scope>NUCLEOTIDE SEQUENCE [LARGE SCALE GENOMIC DNA]</scope>
    <source>
        <strain evidence="2">ISS417</strain>
    </source>
</reference>
<dbReference type="AlphaFoldDB" id="A0A0V0T949"/>
<evidence type="ECO:0000256" key="1">
    <source>
        <dbReference type="SAM" id="MobiDB-lite"/>
    </source>
</evidence>
<feature type="region of interest" description="Disordered" evidence="1">
    <location>
        <begin position="51"/>
        <end position="71"/>
    </location>
</feature>
<keyword evidence="3" id="KW-1185">Reference proteome</keyword>
<gene>
    <name evidence="2" type="ORF">T05_14576</name>
</gene>
<feature type="compositionally biased region" description="Basic and acidic residues" evidence="1">
    <location>
        <begin position="54"/>
        <end position="65"/>
    </location>
</feature>
<organism evidence="2 3">
    <name type="scientific">Trichinella murrelli</name>
    <dbReference type="NCBI Taxonomy" id="144512"/>
    <lineage>
        <taxon>Eukaryota</taxon>
        <taxon>Metazoa</taxon>
        <taxon>Ecdysozoa</taxon>
        <taxon>Nematoda</taxon>
        <taxon>Enoplea</taxon>
        <taxon>Dorylaimia</taxon>
        <taxon>Trichinellida</taxon>
        <taxon>Trichinellidae</taxon>
        <taxon>Trichinella</taxon>
    </lineage>
</organism>
<accession>A0A0V0T949</accession>
<name>A0A0V0T949_9BILA</name>
<dbReference type="EMBL" id="JYDJ01000434">
    <property type="protein sequence ID" value="KRX35505.1"/>
    <property type="molecule type" value="Genomic_DNA"/>
</dbReference>
<comment type="caution">
    <text evidence="2">The sequence shown here is derived from an EMBL/GenBank/DDBJ whole genome shotgun (WGS) entry which is preliminary data.</text>
</comment>
<proteinExistence type="predicted"/>
<protein>
    <submittedName>
        <fullName evidence="2">Uncharacterized protein</fullName>
    </submittedName>
</protein>
<evidence type="ECO:0000313" key="3">
    <source>
        <dbReference type="Proteomes" id="UP000055048"/>
    </source>
</evidence>
<sequence length="71" mass="7924">MAQMGIFLGNSRVPDQQLNGIATRDVMDLMEFMLSVSESSIKLEKLYIKRKRGRPEAQRTAKKEPGPSGSV</sequence>